<dbReference type="SMART" id="SM00228">
    <property type="entry name" value="PDZ"/>
    <property type="match status" value="1"/>
</dbReference>
<evidence type="ECO:0000256" key="1">
    <source>
        <dbReference type="SAM" id="MobiDB-lite"/>
    </source>
</evidence>
<feature type="compositionally biased region" description="Low complexity" evidence="1">
    <location>
        <begin position="153"/>
        <end position="166"/>
    </location>
</feature>
<dbReference type="Gene3D" id="2.30.42.10">
    <property type="match status" value="1"/>
</dbReference>
<feature type="compositionally biased region" description="Polar residues" evidence="1">
    <location>
        <begin position="168"/>
        <end position="178"/>
    </location>
</feature>
<reference evidence="3 4" key="2">
    <citation type="submission" date="2018-11" db="EMBL/GenBank/DDBJ databases">
        <authorList>
            <consortium name="Pathogen Informatics"/>
        </authorList>
    </citation>
    <scope>NUCLEOTIDE SEQUENCE [LARGE SCALE GENOMIC DNA]</scope>
</reference>
<dbReference type="WBParaSite" id="TCNE_0001565701-mRNA-1">
    <property type="protein sequence ID" value="TCNE_0001565701-mRNA-1"/>
    <property type="gene ID" value="TCNE_0001565701"/>
</dbReference>
<dbReference type="InterPro" id="IPR036034">
    <property type="entry name" value="PDZ_sf"/>
</dbReference>
<evidence type="ECO:0000313" key="3">
    <source>
        <dbReference type="EMBL" id="VDM46977.1"/>
    </source>
</evidence>
<feature type="region of interest" description="Disordered" evidence="1">
    <location>
        <begin position="126"/>
        <end position="194"/>
    </location>
</feature>
<name>A0A183V4I6_TOXCA</name>
<accession>A0A183V4I6</accession>
<dbReference type="Pfam" id="PF00595">
    <property type="entry name" value="PDZ"/>
    <property type="match status" value="1"/>
</dbReference>
<dbReference type="PANTHER" id="PTHR45706">
    <property type="entry name" value="TYROSINE-PROTEIN PHOSPHATASE"/>
    <property type="match status" value="1"/>
</dbReference>
<feature type="domain" description="PDZ" evidence="2">
    <location>
        <begin position="198"/>
        <end position="270"/>
    </location>
</feature>
<dbReference type="CDD" id="cd06706">
    <property type="entry name" value="PDZ_PTPN3-4-like"/>
    <property type="match status" value="1"/>
</dbReference>
<evidence type="ECO:0000313" key="4">
    <source>
        <dbReference type="Proteomes" id="UP000050794"/>
    </source>
</evidence>
<dbReference type="SUPFAM" id="SSF50156">
    <property type="entry name" value="PDZ domain-like"/>
    <property type="match status" value="1"/>
</dbReference>
<reference evidence="5" key="1">
    <citation type="submission" date="2016-06" db="UniProtKB">
        <authorList>
            <consortium name="WormBaseParasite"/>
        </authorList>
    </citation>
    <scope>IDENTIFICATION</scope>
</reference>
<dbReference type="GO" id="GO:0004725">
    <property type="term" value="F:protein tyrosine phosphatase activity"/>
    <property type="evidence" value="ECO:0007669"/>
    <property type="project" value="TreeGrafter"/>
</dbReference>
<dbReference type="PANTHER" id="PTHR45706:SF4">
    <property type="entry name" value="TYROSINE-PROTEIN PHOSPHATASE"/>
    <property type="match status" value="1"/>
</dbReference>
<dbReference type="FunFam" id="2.30.42.10:FF:000045">
    <property type="entry name" value="Tyrosine-protein phosphatase non-receptor type"/>
    <property type="match status" value="1"/>
</dbReference>
<dbReference type="AlphaFoldDB" id="A0A183V4I6"/>
<dbReference type="InterPro" id="IPR001478">
    <property type="entry name" value="PDZ"/>
</dbReference>
<feature type="region of interest" description="Disordered" evidence="1">
    <location>
        <begin position="1"/>
        <end position="32"/>
    </location>
</feature>
<organism evidence="4 5">
    <name type="scientific">Toxocara canis</name>
    <name type="common">Canine roundworm</name>
    <dbReference type="NCBI Taxonomy" id="6265"/>
    <lineage>
        <taxon>Eukaryota</taxon>
        <taxon>Metazoa</taxon>
        <taxon>Ecdysozoa</taxon>
        <taxon>Nematoda</taxon>
        <taxon>Chromadorea</taxon>
        <taxon>Rhabditida</taxon>
        <taxon>Spirurina</taxon>
        <taxon>Ascaridomorpha</taxon>
        <taxon>Ascaridoidea</taxon>
        <taxon>Toxocaridae</taxon>
        <taxon>Toxocara</taxon>
    </lineage>
</organism>
<dbReference type="Proteomes" id="UP000050794">
    <property type="component" value="Unassembled WGS sequence"/>
</dbReference>
<sequence>MTAYDFSESAAPSTRRVSPSRRDITSRVQDTSRVPPIHTTSFSSATYHHYPRETTFGIEEDGTWQPIHSMIINGNAQACTSASIHHRAPNGHLATNGFRKSALLNGSPSNTLNGFVNGSTVNRFVPNGSVGGSPLRGHSPRGTPSGKLQNTNSSRSSVASHSSIGSGKNVQSSGSGSPPRTKRSPRQSPPIGEDGLVVVRMRADAQGRFGFNVKGGADQNYPIIVSRVASGSAADKCNPRLNEGDQVLLINGVDVTSMAHDHVVRFIRSARETPKGELVLTIRPNVYRCGEDIEEPDVHYIPEAPHVAPSVPRSDLLSQSLLLLKESLASGKIISQFDNEFVVFM</sequence>
<gene>
    <name evidence="3" type="ORF">TCNE_LOCUS15656</name>
</gene>
<dbReference type="PROSITE" id="PS50106">
    <property type="entry name" value="PDZ"/>
    <property type="match status" value="1"/>
</dbReference>
<evidence type="ECO:0000259" key="2">
    <source>
        <dbReference type="PROSITE" id="PS50106"/>
    </source>
</evidence>
<dbReference type="EMBL" id="UYWY01023008">
    <property type="protein sequence ID" value="VDM46977.1"/>
    <property type="molecule type" value="Genomic_DNA"/>
</dbReference>
<evidence type="ECO:0000313" key="5">
    <source>
        <dbReference type="WBParaSite" id="TCNE_0001565701-mRNA-1"/>
    </source>
</evidence>
<keyword evidence="4" id="KW-1185">Reference proteome</keyword>
<protein>
    <submittedName>
        <fullName evidence="5">PDZ domain-containing protein</fullName>
    </submittedName>
</protein>
<proteinExistence type="predicted"/>